<organism evidence="2 3">
    <name type="scientific">Ajellomyces dermatitidis (strain ER-3 / ATCC MYA-2586)</name>
    <name type="common">Blastomyces dermatitidis</name>
    <dbReference type="NCBI Taxonomy" id="559297"/>
    <lineage>
        <taxon>Eukaryota</taxon>
        <taxon>Fungi</taxon>
        <taxon>Dikarya</taxon>
        <taxon>Ascomycota</taxon>
        <taxon>Pezizomycotina</taxon>
        <taxon>Eurotiomycetes</taxon>
        <taxon>Eurotiomycetidae</taxon>
        <taxon>Onygenales</taxon>
        <taxon>Ajellomycetaceae</taxon>
        <taxon>Blastomyces</taxon>
    </lineage>
</organism>
<dbReference type="Proteomes" id="UP000002039">
    <property type="component" value="Unassembled WGS sequence"/>
</dbReference>
<feature type="compositionally biased region" description="Polar residues" evidence="1">
    <location>
        <begin position="1"/>
        <end position="23"/>
    </location>
</feature>
<dbReference type="RefSeq" id="XP_045280274.1">
    <property type="nucleotide sequence ID" value="XM_045425868.1"/>
</dbReference>
<feature type="region of interest" description="Disordered" evidence="1">
    <location>
        <begin position="1"/>
        <end position="61"/>
    </location>
</feature>
<keyword evidence="3" id="KW-1185">Reference proteome</keyword>
<name>A0ABX2VTN0_AJEDR</name>
<evidence type="ECO:0000313" key="3">
    <source>
        <dbReference type="Proteomes" id="UP000002039"/>
    </source>
</evidence>
<feature type="compositionally biased region" description="Polar residues" evidence="1">
    <location>
        <begin position="42"/>
        <end position="61"/>
    </location>
</feature>
<reference evidence="3" key="1">
    <citation type="journal article" date="2015" name="PLoS Genet.">
        <title>The dynamic genome and transcriptome of the human fungal pathogen Blastomyces and close relative Emmonsia.</title>
        <authorList>
            <person name="Munoz J.F."/>
            <person name="Gauthier G.M."/>
            <person name="Desjardins C.A."/>
            <person name="Gallo J.E."/>
            <person name="Holder J."/>
            <person name="Sullivan T.D."/>
            <person name="Marty A.J."/>
            <person name="Carmen J.C."/>
            <person name="Chen Z."/>
            <person name="Ding L."/>
            <person name="Gujja S."/>
            <person name="Magrini V."/>
            <person name="Misas E."/>
            <person name="Mitreva M."/>
            <person name="Priest M."/>
            <person name="Saif S."/>
            <person name="Whiston E.A."/>
            <person name="Young S."/>
            <person name="Zeng Q."/>
            <person name="Goldman W.E."/>
            <person name="Mardis E.R."/>
            <person name="Taylor J.W."/>
            <person name="McEwen J.G."/>
            <person name="Clay O.K."/>
            <person name="Klein B.S."/>
            <person name="Cuomo C.A."/>
        </authorList>
    </citation>
    <scope>NUCLEOTIDE SEQUENCE [LARGE SCALE GENOMIC DNA]</scope>
    <source>
        <strain evidence="3">ER-3 / ATCC MYA-2586</strain>
    </source>
</reference>
<sequence length="176" mass="20097">MTGRTRNLHASTPANPTADTQEQPLKPWITPMKEVPEDLPTTHETPFSASVTGEPSEPTNKSISVKNILEHLPQNQAIFLQGMLTACKHPQTESLDMISRDTCELKRNFLKPQSLKAIYQTTIYKSFCKFAFEIDSQAQLCDMEDEEAITYTMTGLYYTEVKDWLDHLGNDHERFQ</sequence>
<proteinExistence type="predicted"/>
<dbReference type="EMBL" id="EQ999975">
    <property type="protein sequence ID" value="OAT00547.1"/>
    <property type="molecule type" value="Genomic_DNA"/>
</dbReference>
<gene>
    <name evidence="2" type="ORF">BDCG_16667</name>
</gene>
<evidence type="ECO:0000256" key="1">
    <source>
        <dbReference type="SAM" id="MobiDB-lite"/>
    </source>
</evidence>
<evidence type="ECO:0000313" key="2">
    <source>
        <dbReference type="EMBL" id="OAT00547.1"/>
    </source>
</evidence>
<accession>A0ABX2VTN0</accession>
<dbReference type="GeneID" id="69031559"/>
<protein>
    <submittedName>
        <fullName evidence="2">Uncharacterized protein</fullName>
    </submittedName>
</protein>